<reference evidence="2" key="1">
    <citation type="submission" date="2015-09" db="EMBL/GenBank/DDBJ databases">
        <title>De novo assembly of Pectinophora gossypiella (Pink Bollworm) gut transcriptome.</title>
        <authorList>
            <person name="Tassone E.E."/>
        </authorList>
    </citation>
    <scope>NUCLEOTIDE SEQUENCE</scope>
</reference>
<protein>
    <submittedName>
        <fullName evidence="2">Uncharacterized protein</fullName>
    </submittedName>
</protein>
<proteinExistence type="predicted"/>
<evidence type="ECO:0000313" key="2">
    <source>
        <dbReference type="EMBL" id="JAT82076.1"/>
    </source>
</evidence>
<name>A0A1E1W526_PECGO</name>
<dbReference type="AlphaFoldDB" id="A0A1E1W526"/>
<feature type="compositionally biased region" description="Polar residues" evidence="1">
    <location>
        <begin position="1"/>
        <end position="10"/>
    </location>
</feature>
<dbReference type="PANTHER" id="PTHR34239:SF2">
    <property type="entry name" value="TRANSPOSABLE ELEMENT P TRANSPOSASE_THAP9 CONSERVED DOMAIN-CONTAINING PROTEIN"/>
    <property type="match status" value="1"/>
</dbReference>
<organism evidence="2">
    <name type="scientific">Pectinophora gossypiella</name>
    <name type="common">Cotton pink bollworm</name>
    <name type="synonym">Depressaria gossypiella</name>
    <dbReference type="NCBI Taxonomy" id="13191"/>
    <lineage>
        <taxon>Eukaryota</taxon>
        <taxon>Metazoa</taxon>
        <taxon>Ecdysozoa</taxon>
        <taxon>Arthropoda</taxon>
        <taxon>Hexapoda</taxon>
        <taxon>Insecta</taxon>
        <taxon>Pterygota</taxon>
        <taxon>Neoptera</taxon>
        <taxon>Endopterygota</taxon>
        <taxon>Lepidoptera</taxon>
        <taxon>Glossata</taxon>
        <taxon>Ditrysia</taxon>
        <taxon>Gelechioidea</taxon>
        <taxon>Gelechiidae</taxon>
        <taxon>Apatetrinae</taxon>
        <taxon>Pectinophora</taxon>
    </lineage>
</organism>
<feature type="non-terminal residue" evidence="2">
    <location>
        <position position="179"/>
    </location>
</feature>
<feature type="non-terminal residue" evidence="2">
    <location>
        <position position="1"/>
    </location>
</feature>
<evidence type="ECO:0000256" key="1">
    <source>
        <dbReference type="SAM" id="MobiDB-lite"/>
    </source>
</evidence>
<feature type="compositionally biased region" description="Low complexity" evidence="1">
    <location>
        <begin position="16"/>
        <end position="33"/>
    </location>
</feature>
<feature type="region of interest" description="Disordered" evidence="1">
    <location>
        <begin position="1"/>
        <end position="33"/>
    </location>
</feature>
<dbReference type="EMBL" id="GDQN01008978">
    <property type="protein sequence ID" value="JAT82076.1"/>
    <property type="molecule type" value="Transcribed_RNA"/>
</dbReference>
<sequence length="179" mass="19493">GDTLPLLTTASDDEPLPSTSAGTAPAPADLPNELLPGPELNDEILAILGDDLSVVKEYGNDIQADLALRLKHLLTQGMPKEIRKELHDRYLPPGNCNCVGAPELNLEVKAAIPDVIYKRDRSIQAKQKQVGCAISCISEALTILLSRENKDTQIIKLLMDGSRLLCDCQHADSVTRRNF</sequence>
<gene>
    <name evidence="2" type="ORF">g.16752</name>
</gene>
<dbReference type="OrthoDB" id="7701249at2759"/>
<accession>A0A1E1W526</accession>
<dbReference type="PANTHER" id="PTHR34239">
    <property type="entry name" value="APPLE DOMAIN-CONTAINING PROTEIN"/>
    <property type="match status" value="1"/>
</dbReference>